<dbReference type="Proteomes" id="UP000799767">
    <property type="component" value="Unassembled WGS sequence"/>
</dbReference>
<evidence type="ECO:0000256" key="3">
    <source>
        <dbReference type="ARBA" id="ARBA00022691"/>
    </source>
</evidence>
<protein>
    <recommendedName>
        <fullName evidence="6">Methyltransferase domain-containing protein</fullName>
    </recommendedName>
</protein>
<comment type="similarity">
    <text evidence="4">Belongs to the class I-like SAM-binding methyltransferase superfamily.</text>
</comment>
<feature type="compositionally biased region" description="Basic and acidic residues" evidence="5">
    <location>
        <begin position="1"/>
        <end position="10"/>
    </location>
</feature>
<evidence type="ECO:0000256" key="2">
    <source>
        <dbReference type="ARBA" id="ARBA00022679"/>
    </source>
</evidence>
<dbReference type="PANTHER" id="PTHR35897:SF1">
    <property type="entry name" value="METHYLTRANSFERASE AUSD"/>
    <property type="match status" value="1"/>
</dbReference>
<name>A0A6A6PJY5_9PEZI</name>
<accession>A0A6A6PJY5</accession>
<organism evidence="7 8">
    <name type="scientific">Neohortaea acidophila</name>
    <dbReference type="NCBI Taxonomy" id="245834"/>
    <lineage>
        <taxon>Eukaryota</taxon>
        <taxon>Fungi</taxon>
        <taxon>Dikarya</taxon>
        <taxon>Ascomycota</taxon>
        <taxon>Pezizomycotina</taxon>
        <taxon>Dothideomycetes</taxon>
        <taxon>Dothideomycetidae</taxon>
        <taxon>Mycosphaerellales</taxon>
        <taxon>Teratosphaeriaceae</taxon>
        <taxon>Neohortaea</taxon>
    </lineage>
</organism>
<dbReference type="EMBL" id="MU001639">
    <property type="protein sequence ID" value="KAF2480370.1"/>
    <property type="molecule type" value="Genomic_DNA"/>
</dbReference>
<keyword evidence="3" id="KW-0949">S-adenosyl-L-methionine</keyword>
<feature type="region of interest" description="Disordered" evidence="5">
    <location>
        <begin position="1"/>
        <end position="22"/>
    </location>
</feature>
<evidence type="ECO:0000256" key="4">
    <source>
        <dbReference type="ARBA" id="ARBA00038314"/>
    </source>
</evidence>
<feature type="domain" description="Methyltransferase" evidence="6">
    <location>
        <begin position="105"/>
        <end position="204"/>
    </location>
</feature>
<evidence type="ECO:0000259" key="6">
    <source>
        <dbReference type="Pfam" id="PF13649"/>
    </source>
</evidence>
<sequence>MATADPKRDGASTTGTEEIGSRSKEVKWYNPELTNIPEAIQEVFEKYSKIPPERVHDHIYKVRERAWDVWPFPCIGGWRFLTLIQHSMPQYSEIVRRLIDGEKYLDLGCGLGQEMRRLIYDGVPSENLYGTDLRPEFLDMGYELFVDRETCHSTFIAADAFSESSELSQLNGTISVIFAGAFFHLFGRKKQLDIARLVTRLLKPTTGSMVLGRQVGSVKPGLYEHGTNPDSNMFRHDGQTWQELWDEVGAETGVKWHVETTLTLVPVADRGLADENLRMLKFCVRRL</sequence>
<dbReference type="GO" id="GO:0016740">
    <property type="term" value="F:transferase activity"/>
    <property type="evidence" value="ECO:0007669"/>
    <property type="project" value="UniProtKB-KW"/>
</dbReference>
<gene>
    <name evidence="7" type="ORF">BDY17DRAFT_301612</name>
</gene>
<dbReference type="InterPro" id="IPR051654">
    <property type="entry name" value="Meroterpenoid_MTases"/>
</dbReference>
<proteinExistence type="inferred from homology"/>
<dbReference type="InterPro" id="IPR041698">
    <property type="entry name" value="Methyltransf_25"/>
</dbReference>
<keyword evidence="8" id="KW-1185">Reference proteome</keyword>
<dbReference type="RefSeq" id="XP_033586940.1">
    <property type="nucleotide sequence ID" value="XM_033734274.1"/>
</dbReference>
<evidence type="ECO:0000313" key="7">
    <source>
        <dbReference type="EMBL" id="KAF2480370.1"/>
    </source>
</evidence>
<evidence type="ECO:0000313" key="8">
    <source>
        <dbReference type="Proteomes" id="UP000799767"/>
    </source>
</evidence>
<keyword evidence="2" id="KW-0808">Transferase</keyword>
<dbReference type="Pfam" id="PF13649">
    <property type="entry name" value="Methyltransf_25"/>
    <property type="match status" value="1"/>
</dbReference>
<dbReference type="InterPro" id="IPR029063">
    <property type="entry name" value="SAM-dependent_MTases_sf"/>
</dbReference>
<dbReference type="AlphaFoldDB" id="A0A6A6PJY5"/>
<comment type="pathway">
    <text evidence="1">Secondary metabolite biosynthesis.</text>
</comment>
<dbReference type="SUPFAM" id="SSF53335">
    <property type="entry name" value="S-adenosyl-L-methionine-dependent methyltransferases"/>
    <property type="match status" value="1"/>
</dbReference>
<dbReference type="PANTHER" id="PTHR35897">
    <property type="entry name" value="METHYLTRANSFERASE AUSD"/>
    <property type="match status" value="1"/>
</dbReference>
<reference evidence="7" key="1">
    <citation type="journal article" date="2020" name="Stud. Mycol.">
        <title>101 Dothideomycetes genomes: a test case for predicting lifestyles and emergence of pathogens.</title>
        <authorList>
            <person name="Haridas S."/>
            <person name="Albert R."/>
            <person name="Binder M."/>
            <person name="Bloem J."/>
            <person name="Labutti K."/>
            <person name="Salamov A."/>
            <person name="Andreopoulos B."/>
            <person name="Baker S."/>
            <person name="Barry K."/>
            <person name="Bills G."/>
            <person name="Bluhm B."/>
            <person name="Cannon C."/>
            <person name="Castanera R."/>
            <person name="Culley D."/>
            <person name="Daum C."/>
            <person name="Ezra D."/>
            <person name="Gonzalez J."/>
            <person name="Henrissat B."/>
            <person name="Kuo A."/>
            <person name="Liang C."/>
            <person name="Lipzen A."/>
            <person name="Lutzoni F."/>
            <person name="Magnuson J."/>
            <person name="Mondo S."/>
            <person name="Nolan M."/>
            <person name="Ohm R."/>
            <person name="Pangilinan J."/>
            <person name="Park H.-J."/>
            <person name="Ramirez L."/>
            <person name="Alfaro M."/>
            <person name="Sun H."/>
            <person name="Tritt A."/>
            <person name="Yoshinaga Y."/>
            <person name="Zwiers L.-H."/>
            <person name="Turgeon B."/>
            <person name="Goodwin S."/>
            <person name="Spatafora J."/>
            <person name="Crous P."/>
            <person name="Grigoriev I."/>
        </authorList>
    </citation>
    <scope>NUCLEOTIDE SEQUENCE</scope>
    <source>
        <strain evidence="7">CBS 113389</strain>
    </source>
</reference>
<dbReference type="Gene3D" id="3.40.50.150">
    <property type="entry name" value="Vaccinia Virus protein VP39"/>
    <property type="match status" value="1"/>
</dbReference>
<dbReference type="GeneID" id="54475276"/>
<evidence type="ECO:0000256" key="1">
    <source>
        <dbReference type="ARBA" id="ARBA00005179"/>
    </source>
</evidence>
<dbReference type="OrthoDB" id="2094832at2759"/>
<evidence type="ECO:0000256" key="5">
    <source>
        <dbReference type="SAM" id="MobiDB-lite"/>
    </source>
</evidence>